<dbReference type="Proteomes" id="UP001146793">
    <property type="component" value="Unassembled WGS sequence"/>
</dbReference>
<feature type="compositionally biased region" description="Low complexity" evidence="1">
    <location>
        <begin position="1462"/>
        <end position="1480"/>
    </location>
</feature>
<dbReference type="Pfam" id="PF05345">
    <property type="entry name" value="He_PIG"/>
    <property type="match status" value="6"/>
</dbReference>
<comment type="caution">
    <text evidence="4">The sequence shown here is derived from an EMBL/GenBank/DDBJ whole genome shotgun (WGS) entry which is preliminary data.</text>
</comment>
<feature type="domain" description="Dystroglycan-type cadherin-like" evidence="3">
    <location>
        <begin position="1151"/>
        <end position="1246"/>
    </location>
</feature>
<dbReference type="InterPro" id="IPR006644">
    <property type="entry name" value="Cadg"/>
</dbReference>
<protein>
    <submittedName>
        <fullName evidence="4">Dystroglycan-related</fullName>
    </submittedName>
</protein>
<feature type="transmembrane region" description="Helical" evidence="2">
    <location>
        <begin position="1365"/>
        <end position="1385"/>
    </location>
</feature>
<dbReference type="InterPro" id="IPR015919">
    <property type="entry name" value="Cadherin-like_sf"/>
</dbReference>
<feature type="domain" description="Dystroglycan-type cadherin-like" evidence="3">
    <location>
        <begin position="1248"/>
        <end position="1351"/>
    </location>
</feature>
<feature type="domain" description="Dystroglycan-type cadherin-like" evidence="3">
    <location>
        <begin position="662"/>
        <end position="757"/>
    </location>
</feature>
<evidence type="ECO:0000256" key="1">
    <source>
        <dbReference type="SAM" id="MobiDB-lite"/>
    </source>
</evidence>
<feature type="domain" description="Dystroglycan-type cadherin-like" evidence="3">
    <location>
        <begin position="856"/>
        <end position="955"/>
    </location>
</feature>
<evidence type="ECO:0000256" key="2">
    <source>
        <dbReference type="SAM" id="Phobius"/>
    </source>
</evidence>
<dbReference type="SMART" id="SM00736">
    <property type="entry name" value="CADG"/>
    <property type="match status" value="10"/>
</dbReference>
<feature type="compositionally biased region" description="Low complexity" evidence="1">
    <location>
        <begin position="1418"/>
        <end position="1433"/>
    </location>
</feature>
<evidence type="ECO:0000313" key="4">
    <source>
        <dbReference type="EMBL" id="KAJ3437882.1"/>
    </source>
</evidence>
<keyword evidence="2" id="KW-0812">Transmembrane</keyword>
<keyword evidence="2" id="KW-0472">Membrane</keyword>
<reference evidence="4" key="1">
    <citation type="submission" date="2022-08" db="EMBL/GenBank/DDBJ databases">
        <title>Novel sulphate-reducing endosymbionts in the free-living metamonad Anaeramoeba.</title>
        <authorList>
            <person name="Jerlstrom-Hultqvist J."/>
            <person name="Cepicka I."/>
            <person name="Gallot-Lavallee L."/>
            <person name="Salas-Leiva D."/>
            <person name="Curtis B.A."/>
            <person name="Zahonova K."/>
            <person name="Pipaliya S."/>
            <person name="Dacks J."/>
            <person name="Roger A.J."/>
        </authorList>
    </citation>
    <scope>NUCLEOTIDE SEQUENCE</scope>
    <source>
        <strain evidence="4">Busselton2</strain>
    </source>
</reference>
<feature type="domain" description="Dystroglycan-type cadherin-like" evidence="3">
    <location>
        <begin position="359"/>
        <end position="460"/>
    </location>
</feature>
<accession>A0AAV7ZC04</accession>
<feature type="domain" description="Dystroglycan-type cadherin-like" evidence="3">
    <location>
        <begin position="960"/>
        <end position="1053"/>
    </location>
</feature>
<feature type="region of interest" description="Disordered" evidence="1">
    <location>
        <begin position="1416"/>
        <end position="1487"/>
    </location>
</feature>
<organism evidence="4 5">
    <name type="scientific">Anaeramoeba flamelloides</name>
    <dbReference type="NCBI Taxonomy" id="1746091"/>
    <lineage>
        <taxon>Eukaryota</taxon>
        <taxon>Metamonada</taxon>
        <taxon>Anaeramoebidae</taxon>
        <taxon>Anaeramoeba</taxon>
    </lineage>
</organism>
<feature type="domain" description="Dystroglycan-type cadherin-like" evidence="3">
    <location>
        <begin position="1062"/>
        <end position="1150"/>
    </location>
</feature>
<dbReference type="EMBL" id="JANTQA010000033">
    <property type="protein sequence ID" value="KAJ3437882.1"/>
    <property type="molecule type" value="Genomic_DNA"/>
</dbReference>
<dbReference type="InterPro" id="IPR013783">
    <property type="entry name" value="Ig-like_fold"/>
</dbReference>
<evidence type="ECO:0000313" key="5">
    <source>
        <dbReference type="Proteomes" id="UP001146793"/>
    </source>
</evidence>
<feature type="domain" description="Dystroglycan-type cadherin-like" evidence="3">
    <location>
        <begin position="461"/>
        <end position="560"/>
    </location>
</feature>
<name>A0AAV7ZC04_9EUKA</name>
<feature type="domain" description="Dystroglycan-type cadherin-like" evidence="3">
    <location>
        <begin position="758"/>
        <end position="854"/>
    </location>
</feature>
<dbReference type="GO" id="GO:0005509">
    <property type="term" value="F:calcium ion binding"/>
    <property type="evidence" value="ECO:0007669"/>
    <property type="project" value="InterPro"/>
</dbReference>
<dbReference type="Gene3D" id="2.60.40.10">
    <property type="entry name" value="Immunoglobulins"/>
    <property type="match status" value="10"/>
</dbReference>
<proteinExistence type="predicted"/>
<feature type="domain" description="Dystroglycan-type cadherin-like" evidence="3">
    <location>
        <begin position="561"/>
        <end position="660"/>
    </location>
</feature>
<gene>
    <name evidence="4" type="ORF">M0812_17057</name>
</gene>
<dbReference type="GO" id="GO:0016020">
    <property type="term" value="C:membrane"/>
    <property type="evidence" value="ECO:0007669"/>
    <property type="project" value="InterPro"/>
</dbReference>
<sequence>MVRNDCVPTYELAPSTIEPLSDKQLQPDLSISPIDDSIVIVYKDEKFDGDGYGICCTIMDSNWVLQKSRFQINTETTSDQVLPSVKHFPDGKFLVTWKNSEDKAIHGRVMLSDGQPYSYEITISENNNNECKFSEIAMFDDGTAIVVFNQAGNLLKGRFVYSDATMSSNEFTIRSSDVNYDSRPAVDVSDDQQSFFVLHNYDDNIYAGQYSKNDGSLITNYGVILGTMAYNPGVVTLPNDDMIFVYTEASGSSVIKTSFYDQSSVQNTTQVESNIENEHARIAKGRSNLVVLSYVTNSNQKVSNYLLDPYNNQMVADFEIYSDSYCGSISLDAYDLAYSCVWESNDEIYGVKYNLKYPNYISGLDDQVKKIDEDFTLGFVFNDPESVGLTYQVKQADGSELPDWVIHSAPSSTQITGTTPTELSECNTQTFEFTVTTSKSCQLTDSKTFQIQVTDDPIATGAANFQDQTVQVSQSDWVYTFDVDCFHDPDEQDITYSSKLSNGNYLPDWLEFEQATRTFSSLGIPDRCNETLQIRVNASDHCSFLTRNFDLVIENHQVINNDLLLDQNDLPANSWFEYQFDSNSFGDPENMDLTYDCTLADGSPKPDWITFHSNNRTLNGITDQTKCDGDNIELKIIASDGCNSISDTFKMTFINQGVTKGGSIANQTKSGNSYLEYQIDANCFNDPEGVELTYSATLADGSQLPGWLKFHSHNRTFGGTVPADSDCDEFWEIKVIASDGCNNISSVFRLTSTNDDPSVNKAIGDYSYNANSQFQFQFDEECFDDPEGVELIYSATLADGSPLPDWVEFHSHNRTFQGKTMSDNCDEDLGIRVTASDHCNNVSNIFQFRITNNPISLQRTLEDYTFYVNNQFQFELDEECFDDPEGVELIYSATLADGSPLPDWVEFHSHNRTFQGKTMSDNCGEVLGIRVTASDRCYNASDVFQVSFNNPAPKANKQFERKTAIITIPFEYTFDPDTFVNEDGTELTYTAYRKGSTKLPDWLDFHSNNQTFSGRAENDLCSFLYEIIVTADDGCNNDSSSFYLELQNRKPIREKAFTDHSISVFEIIDYTIPIDSFSDPDDQDITLKAHLDPSDPREWPSWLNFNAKTGRFYGNASSCGDPYVIVIYGIDPCTEYASGNWTLTILDEPPEMNMTLEDQTFFVNAFNSYQFDNRSFIDPNGGSLDYDATLANGDPLPDWLEFDSNLRKFTGIASGCTQTQTVTVTAMDQCTSSVSQDFRISLVNNPIYEDKGLVDQEMNGNLLFNYTFALDAFGDLDKENKIYTYSIQCINPEPEKCPSWLVFQSKNRRFLGNTPNEDVKYTIKVYASDSCSSIRASSTFTITINKVQTENTKSDDANSLSTVNIVAYIVLSLTIIIGIIAFFIYRYYLQMKFKRLWDGKTEFFSAKMPNEKLYLETSSSSGSSFSSTESSQSDLEMQNQGDVNGEDRLHSDIDVSDMSNASDLSETDSSNSSSFQSSSSITDRNDE</sequence>
<dbReference type="SUPFAM" id="SSF49313">
    <property type="entry name" value="Cadherin-like"/>
    <property type="match status" value="10"/>
</dbReference>
<keyword evidence="2" id="KW-1133">Transmembrane helix</keyword>
<evidence type="ECO:0000259" key="3">
    <source>
        <dbReference type="SMART" id="SM00736"/>
    </source>
</evidence>